<evidence type="ECO:0000313" key="3">
    <source>
        <dbReference type="EMBL" id="WUV43591.1"/>
    </source>
</evidence>
<dbReference type="SUPFAM" id="SSF55811">
    <property type="entry name" value="Nudix"/>
    <property type="match status" value="1"/>
</dbReference>
<name>A0ABZ1YKT2_9NOCA</name>
<dbReference type="PROSITE" id="PS00893">
    <property type="entry name" value="NUDIX_BOX"/>
    <property type="match status" value="1"/>
</dbReference>
<sequence>MNLATATVADIVDAITPLDALERQHIEDTRAWLASTDDVFRRVKPDTPPRHLVSYVVLVDPRARSVLLGRHLLAGLWLPTGGHISPGEHPLTAAGREAAEELGIDPEFTVIGTEPLFLTVTTTVGTHSGHQDVSLWYVIRGDRTREYTLDPGEFAEARWWDIDTFDHTDADPHFARFLTKLEPLLPERIPNH</sequence>
<dbReference type="InterPro" id="IPR015797">
    <property type="entry name" value="NUDIX_hydrolase-like_dom_sf"/>
</dbReference>
<dbReference type="PANTHER" id="PTHR21340:SF0">
    <property type="entry name" value="BIS(5'-NUCLEOSYL)-TETRAPHOSPHATASE [ASYMMETRICAL]"/>
    <property type="match status" value="1"/>
</dbReference>
<protein>
    <submittedName>
        <fullName evidence="3">NUDIX domain-containing protein</fullName>
    </submittedName>
</protein>
<reference evidence="3" key="1">
    <citation type="submission" date="2022-10" db="EMBL/GenBank/DDBJ databases">
        <title>The complete genomes of actinobacterial strains from the NBC collection.</title>
        <authorList>
            <person name="Joergensen T.S."/>
            <person name="Alvarez Arevalo M."/>
            <person name="Sterndorff E.B."/>
            <person name="Faurdal D."/>
            <person name="Vuksanovic O."/>
            <person name="Mourched A.-S."/>
            <person name="Charusanti P."/>
            <person name="Shaw S."/>
            <person name="Blin K."/>
            <person name="Weber T."/>
        </authorList>
    </citation>
    <scope>NUCLEOTIDE SEQUENCE</scope>
    <source>
        <strain evidence="3">NBC_01482</strain>
    </source>
</reference>
<dbReference type="Pfam" id="PF00293">
    <property type="entry name" value="NUDIX"/>
    <property type="match status" value="1"/>
</dbReference>
<evidence type="ECO:0000313" key="4">
    <source>
        <dbReference type="Proteomes" id="UP001432062"/>
    </source>
</evidence>
<dbReference type="InterPro" id="IPR000086">
    <property type="entry name" value="NUDIX_hydrolase_dom"/>
</dbReference>
<dbReference type="InterPro" id="IPR020084">
    <property type="entry name" value="NUDIX_hydrolase_CS"/>
</dbReference>
<dbReference type="PROSITE" id="PS51462">
    <property type="entry name" value="NUDIX"/>
    <property type="match status" value="1"/>
</dbReference>
<dbReference type="CDD" id="cd03674">
    <property type="entry name" value="NUDIX_Hydrolase"/>
    <property type="match status" value="1"/>
</dbReference>
<dbReference type="PANTHER" id="PTHR21340">
    <property type="entry name" value="DIADENOSINE 5,5-P1,P4-TETRAPHOSPHATE PYROPHOSPHOHYDROLASE MUTT"/>
    <property type="match status" value="1"/>
</dbReference>
<dbReference type="Proteomes" id="UP001432062">
    <property type="component" value="Chromosome"/>
</dbReference>
<evidence type="ECO:0000259" key="2">
    <source>
        <dbReference type="PROSITE" id="PS51462"/>
    </source>
</evidence>
<dbReference type="RefSeq" id="WP_327096758.1">
    <property type="nucleotide sequence ID" value="NZ_CP109149.1"/>
</dbReference>
<keyword evidence="4" id="KW-1185">Reference proteome</keyword>
<feature type="domain" description="Nudix hydrolase" evidence="2">
    <location>
        <begin position="49"/>
        <end position="184"/>
    </location>
</feature>
<dbReference type="EMBL" id="CP109441">
    <property type="protein sequence ID" value="WUV43591.1"/>
    <property type="molecule type" value="Genomic_DNA"/>
</dbReference>
<accession>A0ABZ1YKT2</accession>
<dbReference type="InterPro" id="IPR051325">
    <property type="entry name" value="Nudix_hydrolase_domain"/>
</dbReference>
<proteinExistence type="predicted"/>
<gene>
    <name evidence="3" type="ORF">OG563_30790</name>
</gene>
<dbReference type="Gene3D" id="3.90.79.10">
    <property type="entry name" value="Nucleoside Triphosphate Pyrophosphohydrolase"/>
    <property type="match status" value="1"/>
</dbReference>
<evidence type="ECO:0000256" key="1">
    <source>
        <dbReference type="ARBA" id="ARBA00022801"/>
    </source>
</evidence>
<keyword evidence="1" id="KW-0378">Hydrolase</keyword>
<organism evidence="3 4">
    <name type="scientific">Nocardia vinacea</name>
    <dbReference type="NCBI Taxonomy" id="96468"/>
    <lineage>
        <taxon>Bacteria</taxon>
        <taxon>Bacillati</taxon>
        <taxon>Actinomycetota</taxon>
        <taxon>Actinomycetes</taxon>
        <taxon>Mycobacteriales</taxon>
        <taxon>Nocardiaceae</taxon>
        <taxon>Nocardia</taxon>
    </lineage>
</organism>